<name>A0A644WWA4_9ZZZZ</name>
<evidence type="ECO:0008006" key="2">
    <source>
        <dbReference type="Google" id="ProtNLM"/>
    </source>
</evidence>
<proteinExistence type="predicted"/>
<evidence type="ECO:0000313" key="1">
    <source>
        <dbReference type="EMBL" id="MPM07768.1"/>
    </source>
</evidence>
<comment type="caution">
    <text evidence="1">The sequence shown here is derived from an EMBL/GenBank/DDBJ whole genome shotgun (WGS) entry which is preliminary data.</text>
</comment>
<accession>A0A644WWA4</accession>
<dbReference type="AlphaFoldDB" id="A0A644WWA4"/>
<reference evidence="1" key="1">
    <citation type="submission" date="2019-08" db="EMBL/GenBank/DDBJ databases">
        <authorList>
            <person name="Kucharzyk K."/>
            <person name="Murdoch R.W."/>
            <person name="Higgins S."/>
            <person name="Loffler F."/>
        </authorList>
    </citation>
    <scope>NUCLEOTIDE SEQUENCE</scope>
</reference>
<dbReference type="EMBL" id="VSSQ01001374">
    <property type="protein sequence ID" value="MPM07768.1"/>
    <property type="molecule type" value="Genomic_DNA"/>
</dbReference>
<sequence length="72" mass="8299">MDLPSCKYMIFHGEPFKDEDFGEAIDTVWEAIKKFSPKLYGYEWATEDGPRFQLAPIGERGYIEGIPVRALQ</sequence>
<gene>
    <name evidence="1" type="ORF">SDC9_54076</name>
</gene>
<organism evidence="1">
    <name type="scientific">bioreactor metagenome</name>
    <dbReference type="NCBI Taxonomy" id="1076179"/>
    <lineage>
        <taxon>unclassified sequences</taxon>
        <taxon>metagenomes</taxon>
        <taxon>ecological metagenomes</taxon>
    </lineage>
</organism>
<protein>
    <recommendedName>
        <fullName evidence="2">GyrI-like small molecule binding domain-containing protein</fullName>
    </recommendedName>
</protein>